<organism evidence="1 2">
    <name type="scientific">Marinitoga hydrogenitolerans (strain DSM 16785 / JCM 12826 / AT1271)</name>
    <dbReference type="NCBI Taxonomy" id="1122195"/>
    <lineage>
        <taxon>Bacteria</taxon>
        <taxon>Thermotogati</taxon>
        <taxon>Thermotogota</taxon>
        <taxon>Thermotogae</taxon>
        <taxon>Petrotogales</taxon>
        <taxon>Petrotogaceae</taxon>
        <taxon>Marinitoga</taxon>
    </lineage>
</organism>
<dbReference type="Gene3D" id="3.40.190.10">
    <property type="entry name" value="Periplasmic binding protein-like II"/>
    <property type="match status" value="2"/>
</dbReference>
<dbReference type="SUPFAM" id="SSF53850">
    <property type="entry name" value="Periplasmic binding protein-like II"/>
    <property type="match status" value="1"/>
</dbReference>
<protein>
    <submittedName>
        <fullName evidence="1">Carbohydrate ABC transporter substrate-binding protein, CUT1 family</fullName>
    </submittedName>
</protein>
<proteinExistence type="predicted"/>
<evidence type="ECO:0000313" key="1">
    <source>
        <dbReference type="EMBL" id="SHE32242.1"/>
    </source>
</evidence>
<sequence>MKKVFLILFVLLLTFSFAKIKIVFWTAPNPDVETFWKQVVAEYEQLYPDIDIEWTTIPAVGSSEEAILNAIAAGEAPDICTNIFSGFAAQLIELDQLVDLSKLPGFDGLLKKRNMENIIKGWEFNGKSYVFPIYTNPILVWWRKDILEKYGWKIPPRTYSDVYEFAKQFSIPNKKYAMKLYAGKNWWDRWFDYISYYYAASDGKPYIDTKNNKAIFDNDAGLDVAKFFETMFKNRWSAVDLGKDPFFTGSVAGGLKGPWTLSYAQIHYPDIIKDIIITPPLVPDNYPKDKSIHTFADTKGLVIFKSSKHQKEAWEFVKWVFSHSEYDKLWIELTKQPPAREDLLTNDLFAKFFEKNPLVAKYAEYVGYAVPPALTSKTVEVQDEMGVSLLEPIIYGKTNAERAIKNAVKNINRLLW</sequence>
<dbReference type="InterPro" id="IPR050490">
    <property type="entry name" value="Bact_solute-bd_prot1"/>
</dbReference>
<dbReference type="OrthoDB" id="9808332at2"/>
<dbReference type="Proteomes" id="UP000184334">
    <property type="component" value="Unassembled WGS sequence"/>
</dbReference>
<reference evidence="1" key="1">
    <citation type="submission" date="2016-11" db="EMBL/GenBank/DDBJ databases">
        <authorList>
            <person name="Varghese N."/>
            <person name="Submissions S."/>
        </authorList>
    </citation>
    <scope>NUCLEOTIDE SEQUENCE [LARGE SCALE GENOMIC DNA]</scope>
    <source>
        <strain evidence="1">DSM 16785</strain>
    </source>
</reference>
<dbReference type="EMBL" id="FQUI01000002">
    <property type="protein sequence ID" value="SHE32242.1"/>
    <property type="molecule type" value="Genomic_DNA"/>
</dbReference>
<dbReference type="RefSeq" id="WP_072862517.1">
    <property type="nucleotide sequence ID" value="NZ_FQUI01000002.1"/>
</dbReference>
<keyword evidence="2" id="KW-1185">Reference proteome</keyword>
<dbReference type="Pfam" id="PF01547">
    <property type="entry name" value="SBP_bac_1"/>
    <property type="match status" value="1"/>
</dbReference>
<dbReference type="STRING" id="1122195.SAMN02745164_00204"/>
<comment type="caution">
    <text evidence="1">The sequence shown here is derived from an EMBL/GenBank/DDBJ whole genome shotgun (WGS) entry which is preliminary data.</text>
</comment>
<accession>A0A1M4SJB8</accession>
<dbReference type="InterPro" id="IPR006059">
    <property type="entry name" value="SBP"/>
</dbReference>
<name>A0A1M4SJB8_MARH1</name>
<dbReference type="PANTHER" id="PTHR43649:SF13">
    <property type="entry name" value="CARBOHYDRATE ABC TRANSPORTER SUBSTRATE-BINDING PROTEIN"/>
    <property type="match status" value="1"/>
</dbReference>
<dbReference type="PANTHER" id="PTHR43649">
    <property type="entry name" value="ARABINOSE-BINDING PROTEIN-RELATED"/>
    <property type="match status" value="1"/>
</dbReference>
<gene>
    <name evidence="1" type="ORF">SAMN02745164_00204</name>
</gene>
<evidence type="ECO:0000313" key="2">
    <source>
        <dbReference type="Proteomes" id="UP000184334"/>
    </source>
</evidence>
<dbReference type="AlphaFoldDB" id="A0A1M4SJB8"/>